<gene>
    <name evidence="10" type="ORF">ARMOST_00914</name>
</gene>
<dbReference type="EMBL" id="FUEG01000001">
    <property type="protein sequence ID" value="SJK97661.1"/>
    <property type="molecule type" value="Genomic_DNA"/>
</dbReference>
<feature type="compositionally biased region" description="Basic and acidic residues" evidence="6">
    <location>
        <begin position="525"/>
        <end position="544"/>
    </location>
</feature>
<evidence type="ECO:0008006" key="12">
    <source>
        <dbReference type="Google" id="ProtNLM"/>
    </source>
</evidence>
<dbReference type="InterPro" id="IPR000008">
    <property type="entry name" value="C2_dom"/>
</dbReference>
<feature type="region of interest" description="Disordered" evidence="6">
    <location>
        <begin position="506"/>
        <end position="544"/>
    </location>
</feature>
<dbReference type="InterPro" id="IPR057349">
    <property type="entry name" value="C2_Mug190_3rd"/>
</dbReference>
<evidence type="ECO:0000256" key="7">
    <source>
        <dbReference type="SAM" id="Phobius"/>
    </source>
</evidence>
<proteinExistence type="predicted"/>
<dbReference type="SUPFAM" id="SSF49562">
    <property type="entry name" value="C2 domain (Calcium/lipid-binding domain, CaLB)"/>
    <property type="match status" value="2"/>
</dbReference>
<evidence type="ECO:0000259" key="8">
    <source>
        <dbReference type="PROSITE" id="PS50004"/>
    </source>
</evidence>
<feature type="domain" description="C2" evidence="8">
    <location>
        <begin position="545"/>
        <end position="673"/>
    </location>
</feature>
<evidence type="ECO:0000256" key="6">
    <source>
        <dbReference type="SAM" id="MobiDB-lite"/>
    </source>
</evidence>
<evidence type="ECO:0000256" key="1">
    <source>
        <dbReference type="ARBA" id="ARBA00004370"/>
    </source>
</evidence>
<keyword evidence="2" id="KW-0813">Transport</keyword>
<evidence type="ECO:0000256" key="4">
    <source>
        <dbReference type="ARBA" id="ARBA00023121"/>
    </source>
</evidence>
<keyword evidence="11" id="KW-1185">Reference proteome</keyword>
<feature type="domain" description="C2" evidence="8">
    <location>
        <begin position="358"/>
        <end position="489"/>
    </location>
</feature>
<sequence length="968" mass="107532">MSDSNNDDTGSKGEEREVTDPVTHLPLLIHDNTSLELNQVSYPSIDSPAGQMDAVVREELRHRRWQYSDSQSKRKSRAFITSAIAAGAGGAASLALSWMFRTFVSSSEVLNLVLGGAACCAIGLVAGGAILHYSEQDEQPFIDDGNDSRPEPFTGPETAAWLNSFLASLWPIINPALFTSVSDMLEDALQATLPKFIHGVRVADIGQGSEPLRILGVRSLNADETIGTKSEDGDFVNLELAVAYKARSIGQDTGLTGRSRNAHLLMEFYLSGGVVLPVWVELTGLVAKMRLRVQLMPNPPFLSLMTLTLLGQPKVEIHCTPLAKNFLNIMDIPGLSEWLQSAIDMAVGQYVAPRSLNLDLKTLLTGKEKMDTDAIGVVVVTLKSAEGFRNGDESKFWLSKKQKQGDPYVSVGWGKWGKPFCSTRIIENEARPVWEETMVLLVTPAEIHARERLRLQLWDSDRFSADDILGTVETPLHDIIETSNQSRSRQDDLVASDDLEHHSKDVAAISETVNQEDENGPAAKPRRDTQSVEIKEQKQNDLKEKEDEIIANTKPSDEWLSGILSVSVEQITELGVPKVREAGVPEKEDSDLPSPYCTIIVNHQQVYKTRTKMKTKKPYFNASTERFIKNWSDTTVIIAARDARVHETDPLLGVVVLPLQKLFKHRSQVTDSFPLIGGIGYGRLRLSLAFRSVQAKLPRELLGWDLCTLEIQPTVKASANFPVDLGSCKLVAETLYGRRKLYPHPDGGWKAKIESRSVRLAVKNRYASCLLVQFQKRVLGPDVIPAFSTLWLKDIPDGEDVSVTLTVRRNVNDALTRARFNASTDIGEPIGSIDVKVKLWPGLSGYHQYMADKDASLAEMMEILDCAEESRDDIQWGVLYESDSSVSSVSSTSGSSDGTIDGVKNQFKEYRKRKGELHRKHRGLMQWKGVRNVAWLGRSVENKADKLEHKLKGKMKHQQKEMGIEKEV</sequence>
<evidence type="ECO:0000256" key="5">
    <source>
        <dbReference type="ARBA" id="ARBA00023136"/>
    </source>
</evidence>
<feature type="region of interest" description="Disordered" evidence="6">
    <location>
        <begin position="1"/>
        <end position="23"/>
    </location>
</feature>
<dbReference type="PANTHER" id="PTHR47348">
    <property type="entry name" value="MEIOTICALLY UP-REGULATED GENE 190 PROTEIN"/>
    <property type="match status" value="1"/>
</dbReference>
<keyword evidence="3" id="KW-0445">Lipid transport</keyword>
<dbReference type="AlphaFoldDB" id="A0A284QMI0"/>
<comment type="subcellular location">
    <subcellularLocation>
        <location evidence="1">Membrane</location>
    </subcellularLocation>
</comment>
<dbReference type="Proteomes" id="UP000219338">
    <property type="component" value="Unassembled WGS sequence"/>
</dbReference>
<dbReference type="PROSITE" id="PS51847">
    <property type="entry name" value="SMP"/>
    <property type="match status" value="1"/>
</dbReference>
<dbReference type="Pfam" id="PF25331">
    <property type="entry name" value="C2_Mug190_3rd"/>
    <property type="match status" value="1"/>
</dbReference>
<dbReference type="STRING" id="47428.A0A284QMI0"/>
<dbReference type="GO" id="GO:0006869">
    <property type="term" value="P:lipid transport"/>
    <property type="evidence" value="ECO:0007669"/>
    <property type="project" value="UniProtKB-KW"/>
</dbReference>
<keyword evidence="4" id="KW-0446">Lipid-binding</keyword>
<organism evidence="10 11">
    <name type="scientific">Armillaria ostoyae</name>
    <name type="common">Armillaria root rot fungus</name>
    <dbReference type="NCBI Taxonomy" id="47428"/>
    <lineage>
        <taxon>Eukaryota</taxon>
        <taxon>Fungi</taxon>
        <taxon>Dikarya</taxon>
        <taxon>Basidiomycota</taxon>
        <taxon>Agaricomycotina</taxon>
        <taxon>Agaricomycetes</taxon>
        <taxon>Agaricomycetidae</taxon>
        <taxon>Agaricales</taxon>
        <taxon>Marasmiineae</taxon>
        <taxon>Physalacriaceae</taxon>
        <taxon>Armillaria</taxon>
    </lineage>
</organism>
<evidence type="ECO:0000256" key="2">
    <source>
        <dbReference type="ARBA" id="ARBA00022448"/>
    </source>
</evidence>
<protein>
    <recommendedName>
        <fullName evidence="12">Meiotically up-regulated gene 190 protein</fullName>
    </recommendedName>
</protein>
<evidence type="ECO:0000313" key="11">
    <source>
        <dbReference type="Proteomes" id="UP000219338"/>
    </source>
</evidence>
<keyword evidence="7" id="KW-1133">Transmembrane helix</keyword>
<feature type="transmembrane region" description="Helical" evidence="7">
    <location>
        <begin position="268"/>
        <end position="287"/>
    </location>
</feature>
<keyword evidence="5 7" id="KW-0472">Membrane</keyword>
<dbReference type="GO" id="GO:0016020">
    <property type="term" value="C:membrane"/>
    <property type="evidence" value="ECO:0007669"/>
    <property type="project" value="UniProtKB-SubCell"/>
</dbReference>
<dbReference type="OrthoDB" id="419768at2759"/>
<dbReference type="OMA" id="WAKFGKV"/>
<dbReference type="SMART" id="SM00239">
    <property type="entry name" value="C2"/>
    <property type="match status" value="2"/>
</dbReference>
<feature type="transmembrane region" description="Helical" evidence="7">
    <location>
        <begin position="112"/>
        <end position="133"/>
    </location>
</feature>
<dbReference type="Pfam" id="PF25669">
    <property type="entry name" value="SMP_MUG190-like"/>
    <property type="match status" value="1"/>
</dbReference>
<dbReference type="GO" id="GO:0008289">
    <property type="term" value="F:lipid binding"/>
    <property type="evidence" value="ECO:0007669"/>
    <property type="project" value="UniProtKB-KW"/>
</dbReference>
<evidence type="ECO:0000256" key="3">
    <source>
        <dbReference type="ARBA" id="ARBA00023055"/>
    </source>
</evidence>
<dbReference type="Gene3D" id="2.60.40.150">
    <property type="entry name" value="C2 domain"/>
    <property type="match status" value="2"/>
</dbReference>
<dbReference type="PROSITE" id="PS50004">
    <property type="entry name" value="C2"/>
    <property type="match status" value="2"/>
</dbReference>
<keyword evidence="7" id="KW-0812">Transmembrane</keyword>
<feature type="transmembrane region" description="Helical" evidence="7">
    <location>
        <begin position="78"/>
        <end position="100"/>
    </location>
</feature>
<dbReference type="InterPro" id="IPR035892">
    <property type="entry name" value="C2_domain_sf"/>
</dbReference>
<accession>A0A284QMI0</accession>
<reference evidence="11" key="1">
    <citation type="journal article" date="2017" name="Nat. Ecol. Evol.">
        <title>Genome expansion and lineage-specific genetic innovations in the forest pathogenic fungi Armillaria.</title>
        <authorList>
            <person name="Sipos G."/>
            <person name="Prasanna A.N."/>
            <person name="Walter M.C."/>
            <person name="O'Connor E."/>
            <person name="Balint B."/>
            <person name="Krizsan K."/>
            <person name="Kiss B."/>
            <person name="Hess J."/>
            <person name="Varga T."/>
            <person name="Slot J."/>
            <person name="Riley R."/>
            <person name="Boka B."/>
            <person name="Rigling D."/>
            <person name="Barry K."/>
            <person name="Lee J."/>
            <person name="Mihaltcheva S."/>
            <person name="LaButti K."/>
            <person name="Lipzen A."/>
            <person name="Waldron R."/>
            <person name="Moloney N.M."/>
            <person name="Sperisen C."/>
            <person name="Kredics L."/>
            <person name="Vagvoelgyi C."/>
            <person name="Patrignani A."/>
            <person name="Fitzpatrick D."/>
            <person name="Nagy I."/>
            <person name="Doyle S."/>
            <person name="Anderson J.B."/>
            <person name="Grigoriev I.V."/>
            <person name="Gueldener U."/>
            <person name="Muensterkoetter M."/>
            <person name="Nagy L.G."/>
        </authorList>
    </citation>
    <scope>NUCLEOTIDE SEQUENCE [LARGE SCALE GENOMIC DNA]</scope>
    <source>
        <strain evidence="11">C18/9</strain>
    </source>
</reference>
<dbReference type="PANTHER" id="PTHR47348:SF2">
    <property type="entry name" value="MEIOTICALLY UP-REGULATED 190 PROTEIN"/>
    <property type="match status" value="1"/>
</dbReference>
<name>A0A284QMI0_ARMOS</name>
<evidence type="ECO:0000259" key="9">
    <source>
        <dbReference type="PROSITE" id="PS51847"/>
    </source>
</evidence>
<feature type="domain" description="SMP-LTD" evidence="9">
    <location>
        <begin position="155"/>
        <end position="361"/>
    </location>
</feature>
<feature type="compositionally biased region" description="Basic and acidic residues" evidence="6">
    <location>
        <begin position="9"/>
        <end position="19"/>
    </location>
</feature>
<evidence type="ECO:0000313" key="10">
    <source>
        <dbReference type="EMBL" id="SJK97661.1"/>
    </source>
</evidence>
<dbReference type="CDD" id="cd21676">
    <property type="entry name" value="SMP_Mug190"/>
    <property type="match status" value="1"/>
</dbReference>
<dbReference type="InterPro" id="IPR031468">
    <property type="entry name" value="SMP_LBD"/>
</dbReference>
<dbReference type="Pfam" id="PF00168">
    <property type="entry name" value="C2"/>
    <property type="match status" value="2"/>
</dbReference>